<organism evidence="2 3">
    <name type="scientific">Vitis vinifera</name>
    <name type="common">Grape</name>
    <dbReference type="NCBI Taxonomy" id="29760"/>
    <lineage>
        <taxon>Eukaryota</taxon>
        <taxon>Viridiplantae</taxon>
        <taxon>Streptophyta</taxon>
        <taxon>Embryophyta</taxon>
        <taxon>Tracheophyta</taxon>
        <taxon>Spermatophyta</taxon>
        <taxon>Magnoliopsida</taxon>
        <taxon>eudicotyledons</taxon>
        <taxon>Gunneridae</taxon>
        <taxon>Pentapetalae</taxon>
        <taxon>rosids</taxon>
        <taxon>Vitales</taxon>
        <taxon>Vitaceae</taxon>
        <taxon>Viteae</taxon>
        <taxon>Vitis</taxon>
    </lineage>
</organism>
<dbReference type="FunFam" id="3.10.20.90:FF:000341">
    <property type="entry name" value="Ubiquitin-like superfamily protein"/>
    <property type="match status" value="1"/>
</dbReference>
<dbReference type="SMART" id="SM00213">
    <property type="entry name" value="UBQ"/>
    <property type="match status" value="2"/>
</dbReference>
<dbReference type="PANTHER" id="PTHR10621:SF38">
    <property type="entry name" value="UBIQUITIN DOMAIN-CONTAINING PROTEIN 7SL RNA1-RELATED"/>
    <property type="match status" value="1"/>
</dbReference>
<feature type="domain" description="Ubiquitin-like" evidence="1">
    <location>
        <begin position="94"/>
        <end position="165"/>
    </location>
</feature>
<proteinExistence type="predicted"/>
<evidence type="ECO:0000313" key="3">
    <source>
        <dbReference type="Proteomes" id="UP000288805"/>
    </source>
</evidence>
<dbReference type="Gene3D" id="3.10.20.90">
    <property type="entry name" value="Phosphatidylinositol 3-kinase Catalytic Subunit, Chain A, domain 1"/>
    <property type="match status" value="2"/>
</dbReference>
<evidence type="ECO:0000313" key="2">
    <source>
        <dbReference type="EMBL" id="RVW89777.1"/>
    </source>
</evidence>
<dbReference type="EMBL" id="QGNW01000160">
    <property type="protein sequence ID" value="RVW89777.1"/>
    <property type="molecule type" value="Genomic_DNA"/>
</dbReference>
<dbReference type="InterPro" id="IPR029071">
    <property type="entry name" value="Ubiquitin-like_domsf"/>
</dbReference>
<comment type="caution">
    <text evidence="2">The sequence shown here is derived from an EMBL/GenBank/DDBJ whole genome shotgun (WGS) entry which is preliminary data.</text>
</comment>
<dbReference type="PANTHER" id="PTHR10621">
    <property type="entry name" value="UV EXCISION REPAIR PROTEIN RAD23"/>
    <property type="match status" value="1"/>
</dbReference>
<dbReference type="Proteomes" id="UP000288805">
    <property type="component" value="Unassembled WGS sequence"/>
</dbReference>
<feature type="domain" description="Ubiquitin-like" evidence="1">
    <location>
        <begin position="1"/>
        <end position="70"/>
    </location>
</feature>
<name>A0A438HZ97_VITVI</name>
<dbReference type="PROSITE" id="PS50053">
    <property type="entry name" value="UBIQUITIN_2"/>
    <property type="match status" value="2"/>
</dbReference>
<protein>
    <recommendedName>
        <fullName evidence="1">Ubiquitin-like domain-containing protein</fullName>
    </recommendedName>
</protein>
<gene>
    <name evidence="2" type="ORF">CK203_034373</name>
</gene>
<dbReference type="InterPro" id="IPR000626">
    <property type="entry name" value="Ubiquitin-like_dom"/>
</dbReference>
<dbReference type="AlphaFoldDB" id="A0A438HZ97"/>
<evidence type="ECO:0000259" key="1">
    <source>
        <dbReference type="PROSITE" id="PS50053"/>
    </source>
</evidence>
<dbReference type="CDD" id="cd17039">
    <property type="entry name" value="Ubl_ubiquitin_like"/>
    <property type="match status" value="1"/>
</dbReference>
<dbReference type="Pfam" id="PF00240">
    <property type="entry name" value="ubiquitin"/>
    <property type="match status" value="2"/>
</dbReference>
<dbReference type="InterPro" id="IPR019954">
    <property type="entry name" value="Ubiquitin_CS"/>
</dbReference>
<dbReference type="PROSITE" id="PS00299">
    <property type="entry name" value="UBIQUITIN_1"/>
    <property type="match status" value="1"/>
</dbReference>
<accession>A0A438HZ97</accession>
<reference evidence="2 3" key="1">
    <citation type="journal article" date="2018" name="PLoS Genet.">
        <title>Population sequencing reveals clonal diversity and ancestral inbreeding in the grapevine cultivar Chardonnay.</title>
        <authorList>
            <person name="Roach M.J."/>
            <person name="Johnson D.L."/>
            <person name="Bohlmann J."/>
            <person name="van Vuuren H.J."/>
            <person name="Jones S.J."/>
            <person name="Pretorius I.S."/>
            <person name="Schmidt S.A."/>
            <person name="Borneman A.R."/>
        </authorList>
    </citation>
    <scope>NUCLEOTIDE SEQUENCE [LARGE SCALE GENOMIC DNA]</scope>
    <source>
        <strain evidence="3">cv. Chardonnay</strain>
        <tissue evidence="2">Leaf</tissue>
    </source>
</reference>
<dbReference type="SUPFAM" id="SSF54236">
    <property type="entry name" value="Ubiquitin-like"/>
    <property type="match status" value="3"/>
</dbReference>
<sequence>MDIFFEPFSGEGFCIEVGFFDTVLEIKEKIQKYQNIPVAAQTLIFNGEVLQDESNVHSSDLVHNSYIQLISSCPEKPATKAESSPPLSPAASRVQLLINIPTSKSQQFPLCMHSRGTIRELKENIHAVMETLCVQQLVLYSDGSELQDHWSLHQSGLSDGSEIDVGFMAGAMGSSCFKKLKVIVVLPRCGGKKTAVEVNGSDKVRVLRMELDKLQKCLQFYLPKDGYYFIYKEHVMDEDRSFRWHHVGQGDTIDISPTSISTHWP</sequence>